<reference evidence="2" key="1">
    <citation type="submission" date="2019-04" db="EMBL/GenBank/DDBJ databases">
        <title>An insight into the mialome of Ixodes scapularis.</title>
        <authorList>
            <person name="Ribeiro J.M."/>
            <person name="Mather T.N."/>
            <person name="Karim S."/>
        </authorList>
    </citation>
    <scope>NUCLEOTIDE SEQUENCE</scope>
</reference>
<dbReference type="VEuPathDB" id="VectorBase:ISCP_036518"/>
<evidence type="ECO:0000313" key="2">
    <source>
        <dbReference type="EMBL" id="MOY35467.1"/>
    </source>
</evidence>
<keyword evidence="1" id="KW-0732">Signal</keyword>
<feature type="signal peptide" evidence="1">
    <location>
        <begin position="1"/>
        <end position="25"/>
    </location>
</feature>
<dbReference type="OrthoDB" id="6514110at2759"/>
<name>A0A4D5RGL1_IXOSC</name>
<feature type="chain" id="PRO_5020034573" evidence="1">
    <location>
        <begin position="26"/>
        <end position="199"/>
    </location>
</feature>
<accession>A0A4D5RGL1</accession>
<organism evidence="2">
    <name type="scientific">Ixodes scapularis</name>
    <name type="common">Black-legged tick</name>
    <name type="synonym">Deer tick</name>
    <dbReference type="NCBI Taxonomy" id="6945"/>
    <lineage>
        <taxon>Eukaryota</taxon>
        <taxon>Metazoa</taxon>
        <taxon>Ecdysozoa</taxon>
        <taxon>Arthropoda</taxon>
        <taxon>Chelicerata</taxon>
        <taxon>Arachnida</taxon>
        <taxon>Acari</taxon>
        <taxon>Parasitiformes</taxon>
        <taxon>Ixodida</taxon>
        <taxon>Ixodoidea</taxon>
        <taxon>Ixodidae</taxon>
        <taxon>Ixodinae</taxon>
        <taxon>Ixodes</taxon>
    </lineage>
</organism>
<dbReference type="EMBL" id="GHJT01001496">
    <property type="protein sequence ID" value="MOY35467.1"/>
    <property type="molecule type" value="Transcribed_RNA"/>
</dbReference>
<dbReference type="AlphaFoldDB" id="A0A4D5RGL1"/>
<sequence>MRSNPSHLVPLLHLAPAVVFIFVDASGFSTASQTLTRMSAPSRLDQALQAMQHMTPSTSASTCADLRATARILSAAEFQRRVLNGMSVMRSQQTEIMDMISTLLRARESFVVEPSQPILVDPLDTPEAIEVFDGALTDATSEALVVELTSLGDLSIKTTVRSMLAHLISDEAAAKFSMDGRKGKKVFRSLKLYKLIFGK</sequence>
<protein>
    <submittedName>
        <fullName evidence="2">Putative conserved secreted protein</fullName>
    </submittedName>
</protein>
<proteinExistence type="predicted"/>
<evidence type="ECO:0000256" key="1">
    <source>
        <dbReference type="SAM" id="SignalP"/>
    </source>
</evidence>